<evidence type="ECO:0000256" key="1">
    <source>
        <dbReference type="ARBA" id="ARBA00003217"/>
    </source>
</evidence>
<dbReference type="InterPro" id="IPR012338">
    <property type="entry name" value="Beta-lactam/transpept-like"/>
</dbReference>
<dbReference type="EC" id="3.4.16.4" evidence="4"/>
<feature type="domain" description="Peptidase S11 D-alanyl-D-alanine carboxypeptidase A N-terminal" evidence="17">
    <location>
        <begin position="31"/>
        <end position="252"/>
    </location>
</feature>
<evidence type="ECO:0000256" key="9">
    <source>
        <dbReference type="ARBA" id="ARBA00022960"/>
    </source>
</evidence>
<comment type="similarity">
    <text evidence="3 15">Belongs to the peptidase S11 family.</text>
</comment>
<comment type="caution">
    <text evidence="19">The sequence shown here is derived from an EMBL/GenBank/DDBJ whole genome shotgun (WGS) entry which is preliminary data.</text>
</comment>
<evidence type="ECO:0000256" key="16">
    <source>
        <dbReference type="SAM" id="SignalP"/>
    </source>
</evidence>
<dbReference type="PANTHER" id="PTHR21581:SF33">
    <property type="entry name" value="D-ALANYL-D-ALANINE CARBOXYPEPTIDASE DACB"/>
    <property type="match status" value="1"/>
</dbReference>
<evidence type="ECO:0000256" key="8">
    <source>
        <dbReference type="ARBA" id="ARBA00022801"/>
    </source>
</evidence>
<comment type="pathway">
    <text evidence="2">Cell wall biogenesis; peptidoglycan biosynthesis.</text>
</comment>
<keyword evidence="9" id="KW-0133">Cell shape</keyword>
<dbReference type="AlphaFoldDB" id="A0A9D2CZB5"/>
<dbReference type="GO" id="GO:0009252">
    <property type="term" value="P:peptidoglycan biosynthetic process"/>
    <property type="evidence" value="ECO:0007669"/>
    <property type="project" value="UniProtKB-KW"/>
</dbReference>
<dbReference type="GO" id="GO:0006508">
    <property type="term" value="P:proteolysis"/>
    <property type="evidence" value="ECO:0007669"/>
    <property type="project" value="UniProtKB-KW"/>
</dbReference>
<keyword evidence="5 19" id="KW-0121">Carboxypeptidase</keyword>
<dbReference type="Proteomes" id="UP000824132">
    <property type="component" value="Unassembled WGS sequence"/>
</dbReference>
<evidence type="ECO:0000256" key="10">
    <source>
        <dbReference type="ARBA" id="ARBA00022984"/>
    </source>
</evidence>
<keyword evidence="6" id="KW-0645">Protease</keyword>
<feature type="active site" description="Acyl-ester intermediate" evidence="13">
    <location>
        <position position="61"/>
    </location>
</feature>
<evidence type="ECO:0000256" key="11">
    <source>
        <dbReference type="ARBA" id="ARBA00023316"/>
    </source>
</evidence>
<evidence type="ECO:0000256" key="13">
    <source>
        <dbReference type="PIRSR" id="PIRSR618044-1"/>
    </source>
</evidence>
<sequence>MFKRLLLALFSAAAIALPLCMASGNCTASAQTEKSGQIVMEAYSERVLFEENADGVMPMASTTKILTAIIIIEDCDLKDIVTVPKECVGVEGSSVYLTAGEKISVKDLLYGLMLRSGNDCAETLAFYHSGGIENFARCMNERAKKMGAENSTFKNPHGLPDPEHCTTARDLGRIACHAMRNPVFREIVSAKSVTVPDGGAGYERMLTNKNKMLYCYDGANGIKTGYTRAAGKCLVSGAERNGMQLISVVLNCPDMYERSAELLDEAFASYKYVKIYAAEGMRYTAATQVKNKQCTGMCRDDFYYPVSETEAERIVIRAEIAEPCRLPVYEGDELGILSIYLENQLIFSQKIYSIECVKKSLVDIIREIAENYSQNEGLCASTNISPNAALRAGAPATN</sequence>
<dbReference type="Pfam" id="PF07943">
    <property type="entry name" value="PBP5_C"/>
    <property type="match status" value="1"/>
</dbReference>
<dbReference type="GO" id="GO:0071555">
    <property type="term" value="P:cell wall organization"/>
    <property type="evidence" value="ECO:0007669"/>
    <property type="project" value="UniProtKB-KW"/>
</dbReference>
<proteinExistence type="inferred from homology"/>
<keyword evidence="11" id="KW-0961">Cell wall biogenesis/degradation</keyword>
<feature type="chain" id="PRO_5038427815" description="serine-type D-Ala-D-Ala carboxypeptidase" evidence="16">
    <location>
        <begin position="29"/>
        <end position="398"/>
    </location>
</feature>
<evidence type="ECO:0000256" key="3">
    <source>
        <dbReference type="ARBA" id="ARBA00007164"/>
    </source>
</evidence>
<dbReference type="InterPro" id="IPR001967">
    <property type="entry name" value="Peptidase_S11_N"/>
</dbReference>
<dbReference type="Gene3D" id="3.40.710.10">
    <property type="entry name" value="DD-peptidase/beta-lactamase superfamily"/>
    <property type="match status" value="1"/>
</dbReference>
<feature type="binding site" evidence="14">
    <location>
        <position position="223"/>
    </location>
    <ligand>
        <name>substrate</name>
    </ligand>
</feature>
<keyword evidence="8" id="KW-0378">Hydrolase</keyword>
<feature type="signal peptide" evidence="16">
    <location>
        <begin position="1"/>
        <end position="28"/>
    </location>
</feature>
<evidence type="ECO:0000313" key="19">
    <source>
        <dbReference type="EMBL" id="HIZ03640.1"/>
    </source>
</evidence>
<dbReference type="GO" id="GO:0009002">
    <property type="term" value="F:serine-type D-Ala-D-Ala carboxypeptidase activity"/>
    <property type="evidence" value="ECO:0007669"/>
    <property type="project" value="UniProtKB-EC"/>
</dbReference>
<organism evidence="19 20">
    <name type="scientific">Candidatus Borkfalkia avistercoris</name>
    <dbReference type="NCBI Taxonomy" id="2838504"/>
    <lineage>
        <taxon>Bacteria</taxon>
        <taxon>Bacillati</taxon>
        <taxon>Bacillota</taxon>
        <taxon>Clostridia</taxon>
        <taxon>Christensenellales</taxon>
        <taxon>Christensenellaceae</taxon>
        <taxon>Candidatus Borkfalkia</taxon>
    </lineage>
</organism>
<keyword evidence="7 16" id="KW-0732">Signal</keyword>
<dbReference type="InterPro" id="IPR015956">
    <property type="entry name" value="Peniciliin-bd_prot_C_sf"/>
</dbReference>
<dbReference type="SUPFAM" id="SSF56601">
    <property type="entry name" value="beta-lactamase/transpeptidase-like"/>
    <property type="match status" value="1"/>
</dbReference>
<evidence type="ECO:0000256" key="12">
    <source>
        <dbReference type="ARBA" id="ARBA00034000"/>
    </source>
</evidence>
<feature type="active site" description="Acyl-ester intermediate" evidence="13">
    <location>
        <position position="64"/>
    </location>
</feature>
<evidence type="ECO:0000256" key="5">
    <source>
        <dbReference type="ARBA" id="ARBA00022645"/>
    </source>
</evidence>
<keyword evidence="10" id="KW-0573">Peptidoglycan synthesis</keyword>
<evidence type="ECO:0000256" key="2">
    <source>
        <dbReference type="ARBA" id="ARBA00004752"/>
    </source>
</evidence>
<reference evidence="19" key="1">
    <citation type="journal article" date="2021" name="PeerJ">
        <title>Extensive microbial diversity within the chicken gut microbiome revealed by metagenomics and culture.</title>
        <authorList>
            <person name="Gilroy R."/>
            <person name="Ravi A."/>
            <person name="Getino M."/>
            <person name="Pursley I."/>
            <person name="Horton D.L."/>
            <person name="Alikhan N.F."/>
            <person name="Baker D."/>
            <person name="Gharbi K."/>
            <person name="Hall N."/>
            <person name="Watson M."/>
            <person name="Adriaenssens E.M."/>
            <person name="Foster-Nyarko E."/>
            <person name="Jarju S."/>
            <person name="Secka A."/>
            <person name="Antonio M."/>
            <person name="Oren A."/>
            <person name="Chaudhuri R.R."/>
            <person name="La Ragione R."/>
            <person name="Hildebrand F."/>
            <person name="Pallen M.J."/>
        </authorList>
    </citation>
    <scope>NUCLEOTIDE SEQUENCE</scope>
    <source>
        <strain evidence="19">CHK187-5294</strain>
    </source>
</reference>
<evidence type="ECO:0000256" key="4">
    <source>
        <dbReference type="ARBA" id="ARBA00012448"/>
    </source>
</evidence>
<evidence type="ECO:0000256" key="15">
    <source>
        <dbReference type="RuleBase" id="RU004016"/>
    </source>
</evidence>
<dbReference type="PRINTS" id="PR00725">
    <property type="entry name" value="DADACBPTASE1"/>
</dbReference>
<accession>A0A9D2CZB5</accession>
<feature type="active site" evidence="13">
    <location>
        <position position="116"/>
    </location>
</feature>
<dbReference type="InterPro" id="IPR012907">
    <property type="entry name" value="Peptidase_S11_C"/>
</dbReference>
<dbReference type="SUPFAM" id="SSF69189">
    <property type="entry name" value="Penicillin-binding protein associated domain"/>
    <property type="match status" value="1"/>
</dbReference>
<evidence type="ECO:0000313" key="20">
    <source>
        <dbReference type="Proteomes" id="UP000824132"/>
    </source>
</evidence>
<comment type="function">
    <text evidence="1">Removes C-terminal D-alanyl residues from sugar-peptide cell wall precursors.</text>
</comment>
<evidence type="ECO:0000259" key="18">
    <source>
        <dbReference type="Pfam" id="PF07943"/>
    </source>
</evidence>
<gene>
    <name evidence="19" type="ORF">H9727_05070</name>
</gene>
<dbReference type="InterPro" id="IPR018044">
    <property type="entry name" value="Peptidase_S11"/>
</dbReference>
<evidence type="ECO:0000256" key="7">
    <source>
        <dbReference type="ARBA" id="ARBA00022729"/>
    </source>
</evidence>
<dbReference type="GO" id="GO:0008360">
    <property type="term" value="P:regulation of cell shape"/>
    <property type="evidence" value="ECO:0007669"/>
    <property type="project" value="UniProtKB-KW"/>
</dbReference>
<feature type="domain" description="Peptidase S11 D-Ala-D-Ala carboxypeptidase A C-terminal" evidence="18">
    <location>
        <begin position="288"/>
        <end position="359"/>
    </location>
</feature>
<dbReference type="PANTHER" id="PTHR21581">
    <property type="entry name" value="D-ALANYL-D-ALANINE CARBOXYPEPTIDASE"/>
    <property type="match status" value="1"/>
</dbReference>
<evidence type="ECO:0000259" key="17">
    <source>
        <dbReference type="Pfam" id="PF00768"/>
    </source>
</evidence>
<comment type="catalytic activity">
    <reaction evidence="12">
        <text>Preferential cleavage: (Ac)2-L-Lys-D-Ala-|-D-Ala. Also transpeptidation of peptidyl-alanyl moieties that are N-acyl substituents of D-alanine.</text>
        <dbReference type="EC" id="3.4.16.4"/>
    </reaction>
</comment>
<protein>
    <recommendedName>
        <fullName evidence="4">serine-type D-Ala-D-Ala carboxypeptidase</fullName>
        <ecNumber evidence="4">3.4.16.4</ecNumber>
    </recommendedName>
</protein>
<dbReference type="Pfam" id="PF00768">
    <property type="entry name" value="Peptidase_S11"/>
    <property type="match status" value="1"/>
</dbReference>
<reference evidence="19" key="2">
    <citation type="submission" date="2021-04" db="EMBL/GenBank/DDBJ databases">
        <authorList>
            <person name="Gilroy R."/>
        </authorList>
    </citation>
    <scope>NUCLEOTIDE SEQUENCE</scope>
    <source>
        <strain evidence="19">CHK187-5294</strain>
    </source>
</reference>
<evidence type="ECO:0000256" key="14">
    <source>
        <dbReference type="PIRSR" id="PIRSR618044-2"/>
    </source>
</evidence>
<evidence type="ECO:0000256" key="6">
    <source>
        <dbReference type="ARBA" id="ARBA00022670"/>
    </source>
</evidence>
<dbReference type="EMBL" id="DXCL01000026">
    <property type="protein sequence ID" value="HIZ03640.1"/>
    <property type="molecule type" value="Genomic_DNA"/>
</dbReference>
<name>A0A9D2CZB5_9FIRM</name>